<reference evidence="1 3" key="1">
    <citation type="journal article" date="2009" name="PLoS Biol.">
        <title>Lineage-specific biology revealed by a finished genome assembly of the mouse.</title>
        <authorList>
            <consortium name="Mouse Genome Sequencing Consortium"/>
            <person name="Church D.M."/>
            <person name="Goodstadt L."/>
            <person name="Hillier L.W."/>
            <person name="Zody M.C."/>
            <person name="Goldstein S."/>
            <person name="She X."/>
            <person name="Bult C.J."/>
            <person name="Agarwala R."/>
            <person name="Cherry J.L."/>
            <person name="DiCuccio M."/>
            <person name="Hlavina W."/>
            <person name="Kapustin Y."/>
            <person name="Meric P."/>
            <person name="Maglott D."/>
            <person name="Birtle Z."/>
            <person name="Marques A.C."/>
            <person name="Graves T."/>
            <person name="Zhou S."/>
            <person name="Teague B."/>
            <person name="Potamousis K."/>
            <person name="Churas C."/>
            <person name="Place M."/>
            <person name="Herschleb J."/>
            <person name="Runnheim R."/>
            <person name="Forrest D."/>
            <person name="Amos-Landgraf J."/>
            <person name="Schwartz D.C."/>
            <person name="Cheng Z."/>
            <person name="Lindblad-Toh K."/>
            <person name="Eichler E.E."/>
            <person name="Ponting C.P."/>
        </authorList>
    </citation>
    <scope>NUCLEOTIDE SEQUENCE [LARGE SCALE GENOMIC DNA]</scope>
    <source>
        <strain evidence="1 3">C57BL/6J</strain>
    </source>
</reference>
<dbReference type="ProteomicsDB" id="371537"/>
<organism evidence="1 3">
    <name type="scientific">Mus musculus</name>
    <name type="common">Mouse</name>
    <dbReference type="NCBI Taxonomy" id="10090"/>
    <lineage>
        <taxon>Eukaryota</taxon>
        <taxon>Metazoa</taxon>
        <taxon>Chordata</taxon>
        <taxon>Craniata</taxon>
        <taxon>Vertebrata</taxon>
        <taxon>Euteleostomi</taxon>
        <taxon>Mammalia</taxon>
        <taxon>Eutheria</taxon>
        <taxon>Euarchontoglires</taxon>
        <taxon>Glires</taxon>
        <taxon>Rodentia</taxon>
        <taxon>Myomorpha</taxon>
        <taxon>Muroidea</taxon>
        <taxon>Muridae</taxon>
        <taxon>Murinae</taxon>
        <taxon>Mus</taxon>
        <taxon>Mus</taxon>
    </lineage>
</organism>
<dbReference type="VEuPathDB" id="HostDB:ENSMUSG00000061589"/>
<dbReference type="AlphaFoldDB" id="E9Q6I8"/>
<reference evidence="1 3" key="2">
    <citation type="journal article" date="2011" name="PLoS Biol.">
        <title>Modernizing reference genome assemblies.</title>
        <authorList>
            <person name="Church D.M."/>
            <person name="Schneider V.A."/>
            <person name="Graves T."/>
            <person name="Auger K."/>
            <person name="Cunningham F."/>
            <person name="Bouk N."/>
            <person name="Chen H.C."/>
            <person name="Agarwala R."/>
            <person name="McLaren W.M."/>
            <person name="Ritchie G.R."/>
            <person name="Albracht D."/>
            <person name="Kremitzki M."/>
            <person name="Rock S."/>
            <person name="Kotkiewicz H."/>
            <person name="Kremitzki C."/>
            <person name="Wollam A."/>
            <person name="Trani L."/>
            <person name="Fulton L."/>
            <person name="Fulton R."/>
            <person name="Matthews L."/>
            <person name="Whitehead S."/>
            <person name="Chow W."/>
            <person name="Torrance J."/>
            <person name="Dunn M."/>
            <person name="Harden G."/>
            <person name="Threadgold G."/>
            <person name="Wood J."/>
            <person name="Collins J."/>
            <person name="Heath P."/>
            <person name="Griffiths G."/>
            <person name="Pelan S."/>
            <person name="Grafham D."/>
            <person name="Eichler E.E."/>
            <person name="Weinstock G."/>
            <person name="Mardis E.R."/>
            <person name="Wilson R.K."/>
            <person name="Howe K."/>
            <person name="Flicek P."/>
            <person name="Hubbard T."/>
        </authorList>
    </citation>
    <scope>NUCLEOTIDE SEQUENCE [LARGE SCALE GENOMIC DNA]</scope>
    <source>
        <strain evidence="1 3">C57BL/6J</strain>
    </source>
</reference>
<proteinExistence type="predicted"/>
<reference evidence="1" key="4">
    <citation type="submission" date="2025-09" db="UniProtKB">
        <authorList>
            <consortium name="Ensembl"/>
        </authorList>
    </citation>
    <scope>IDENTIFICATION</scope>
    <source>
        <strain evidence="1">C57BL/6J</strain>
    </source>
</reference>
<keyword evidence="3" id="KW-1185">Reference proteome</keyword>
<name>E9Q6I8_MOUSE</name>
<dbReference type="HOGENOM" id="CLU_3142641_0_0_1"/>
<dbReference type="GeneTree" id="ENSGT00390000013515"/>
<evidence type="ECO:0000313" key="2">
    <source>
        <dbReference type="MGI" id="MGI:2143886"/>
    </source>
</evidence>
<gene>
    <name evidence="1 2" type="primary">Dot1l</name>
</gene>
<dbReference type="SMR" id="E9Q6I8"/>
<sequence length="49" mass="5526">MGEKLELRLKSPVGAEPAVYPWPLPVYDKHHDAAHEIIETIRGRALHSP</sequence>
<dbReference type="Antibodypedia" id="22937">
    <property type="antibodies" value="546 antibodies from 33 providers"/>
</dbReference>
<accession>E9Q6I8</accession>
<dbReference type="Proteomes" id="UP000000589">
    <property type="component" value="Chromosome 10"/>
</dbReference>
<evidence type="ECO:0000313" key="3">
    <source>
        <dbReference type="Proteomes" id="UP000000589"/>
    </source>
</evidence>
<dbReference type="MGI" id="MGI:2143886">
    <property type="gene designation" value="Dot1l"/>
</dbReference>
<dbReference type="AGR" id="MGI:2143886"/>
<dbReference type="Bgee" id="ENSMUSG00000061589">
    <property type="expression patterns" value="Expressed in cerebellar cortex and 226 other cell types or tissues"/>
</dbReference>
<dbReference type="FunFam" id="1.10.260.60:FF:000006">
    <property type="entry name" value="DOT1-like, histone H3 methyltransferase (S. cerevisiae)"/>
    <property type="match status" value="1"/>
</dbReference>
<dbReference type="Ensembl" id="ENSMUST00000127740.8">
    <property type="protein sequence ID" value="ENSMUSP00000130408.2"/>
    <property type="gene ID" value="ENSMUSG00000061589.15"/>
</dbReference>
<reference evidence="1" key="3">
    <citation type="submission" date="2025-08" db="UniProtKB">
        <authorList>
            <consortium name="Ensembl"/>
        </authorList>
    </citation>
    <scope>IDENTIFICATION</scope>
    <source>
        <strain evidence="1">C57BL/6J</strain>
    </source>
</reference>
<evidence type="ECO:0000313" key="1">
    <source>
        <dbReference type="Ensembl" id="ENSMUSP00000130408.2"/>
    </source>
</evidence>
<dbReference type="Gene3D" id="1.10.260.60">
    <property type="match status" value="1"/>
</dbReference>
<protein>
    <submittedName>
        <fullName evidence="1">DOT1 like histone lysine methyltransferase</fullName>
    </submittedName>
</protein>
<dbReference type="ExpressionAtlas" id="E9Q6I8">
    <property type="expression patterns" value="baseline and differential"/>
</dbReference>